<name>X0U8M8_9ZZZZ</name>
<reference evidence="1" key="1">
    <citation type="journal article" date="2014" name="Front. Microbiol.">
        <title>High frequency of phylogenetically diverse reductive dehalogenase-homologous genes in deep subseafloor sedimentary metagenomes.</title>
        <authorList>
            <person name="Kawai M."/>
            <person name="Futagami T."/>
            <person name="Toyoda A."/>
            <person name="Takaki Y."/>
            <person name="Nishi S."/>
            <person name="Hori S."/>
            <person name="Arai W."/>
            <person name="Tsubouchi T."/>
            <person name="Morono Y."/>
            <person name="Uchiyama I."/>
            <person name="Ito T."/>
            <person name="Fujiyama A."/>
            <person name="Inagaki F."/>
            <person name="Takami H."/>
        </authorList>
    </citation>
    <scope>NUCLEOTIDE SEQUENCE</scope>
    <source>
        <strain evidence="1">Expedition CK06-06</strain>
    </source>
</reference>
<proteinExistence type="predicted"/>
<feature type="non-terminal residue" evidence="1">
    <location>
        <position position="97"/>
    </location>
</feature>
<protein>
    <submittedName>
        <fullName evidence="1">Uncharacterized protein</fullName>
    </submittedName>
</protein>
<accession>X0U8M8</accession>
<evidence type="ECO:0000313" key="1">
    <source>
        <dbReference type="EMBL" id="GAF84855.1"/>
    </source>
</evidence>
<sequence length="97" mass="11174">MSKGIKKLEEESKLGVLKEIKKAKYTDAKMYVTVDKIIGEGRFKAKHKEKSILDDLSESSKGRNYQTQIVKIINSFTDKINLSEQFIKLLPLYYDDA</sequence>
<dbReference type="AlphaFoldDB" id="X0U8M8"/>
<comment type="caution">
    <text evidence="1">The sequence shown here is derived from an EMBL/GenBank/DDBJ whole genome shotgun (WGS) entry which is preliminary data.</text>
</comment>
<gene>
    <name evidence="1" type="ORF">S01H1_04542</name>
</gene>
<dbReference type="EMBL" id="BARS01002393">
    <property type="protein sequence ID" value="GAF84855.1"/>
    <property type="molecule type" value="Genomic_DNA"/>
</dbReference>
<organism evidence="1">
    <name type="scientific">marine sediment metagenome</name>
    <dbReference type="NCBI Taxonomy" id="412755"/>
    <lineage>
        <taxon>unclassified sequences</taxon>
        <taxon>metagenomes</taxon>
        <taxon>ecological metagenomes</taxon>
    </lineage>
</organism>